<organism evidence="2">
    <name type="scientific">Entomoneis paludosa</name>
    <dbReference type="NCBI Taxonomy" id="265537"/>
    <lineage>
        <taxon>Eukaryota</taxon>
        <taxon>Sar</taxon>
        <taxon>Stramenopiles</taxon>
        <taxon>Ochrophyta</taxon>
        <taxon>Bacillariophyta</taxon>
        <taxon>Bacillariophyceae</taxon>
        <taxon>Bacillariophycidae</taxon>
        <taxon>Entomoneidaceae</taxon>
        <taxon>Entomoneis</taxon>
    </lineage>
</organism>
<dbReference type="Pfam" id="PF02622">
    <property type="entry name" value="DUF179"/>
    <property type="match status" value="1"/>
</dbReference>
<gene>
    <name evidence="2" type="ORF">APAL1065_LOCUS24076</name>
</gene>
<dbReference type="AlphaFoldDB" id="A0A7S3DWK4"/>
<name>A0A7S3DWK4_9STRA</name>
<dbReference type="GO" id="GO:0005829">
    <property type="term" value="C:cytosol"/>
    <property type="evidence" value="ECO:0007669"/>
    <property type="project" value="TreeGrafter"/>
</dbReference>
<proteinExistence type="predicted"/>
<protein>
    <submittedName>
        <fullName evidence="2">Uncharacterized protein</fullName>
    </submittedName>
</protein>
<dbReference type="Gene3D" id="3.40.1740.10">
    <property type="entry name" value="VC0467-like"/>
    <property type="match status" value="2"/>
</dbReference>
<evidence type="ECO:0000256" key="1">
    <source>
        <dbReference type="SAM" id="MobiDB-lite"/>
    </source>
</evidence>
<accession>A0A7S3DWK4</accession>
<dbReference type="EMBL" id="HBHT01035827">
    <property type="protein sequence ID" value="CAD9988898.1"/>
    <property type="molecule type" value="Transcribed_RNA"/>
</dbReference>
<sequence length="641" mass="71050">MQLPHLATRGPRRVGGPLYESSSPLDSLRDDNPDRDDDDNSDWRAFRAKLVQQQQQSSNNNNNNDDPSSWTYNAGLLVEKGSLLISRVESSLGCHDLRQPYFAKCVILIIDHDDTNSEEAFTQGIILNRPSNLQLQNQDIVYVDEEGNPLFEQDENEDDDKSDMSWNMFFGGDIAGLYDANPMISCLHNITTDAAQSVSDPILPGGVQLTSHLAARGLVEASSDQGNKIQPHEFFTFYGFCGWDPGQLQREVERGSWYLVSTDPQTLWKELQSMKESNVDPRSVGLDMWERIIQKVEGDPQPMNDGDKAPTSITGRNDFPTLMLKEWATEMLLLSNNNPHMDDTNDPEEAVTSTPFLQDADIFRALAVAATPPTIVAGTLLRASPVQSGNSGTSPFLLQEQYLHKSILLVIQESDDFSVSVVLNLPTTESYVVELSNGQSVEFPIRYGGPGGNDENAPQPLLWFHNHDTLKQVGIGKPLSSNNDDHSNDVWTCSLDQVVEVLEGDLVPPSEFMVVQGFCVWEKSGSSSPDDAPAGGILGQVLSGNLNVVSDKSKNEDEAKTQPTSDNIWSTLTQQTRLSEDSIQWNFERLIHTWNLAAKADDSSVPSRFVYDSNVQVSTLADDALMAWIKIFLLGNAEYYV</sequence>
<dbReference type="SUPFAM" id="SSF143456">
    <property type="entry name" value="VC0467-like"/>
    <property type="match status" value="2"/>
</dbReference>
<feature type="region of interest" description="Disordered" evidence="1">
    <location>
        <begin position="1"/>
        <end position="41"/>
    </location>
</feature>
<evidence type="ECO:0000313" key="2">
    <source>
        <dbReference type="EMBL" id="CAD9988898.1"/>
    </source>
</evidence>
<dbReference type="PANTHER" id="PTHR30327:SF1">
    <property type="entry name" value="UPF0301 PROTEIN YQGE"/>
    <property type="match status" value="1"/>
</dbReference>
<dbReference type="PANTHER" id="PTHR30327">
    <property type="entry name" value="UNCHARACTERIZED PROTEIN YQGE"/>
    <property type="match status" value="1"/>
</dbReference>
<dbReference type="InterPro" id="IPR003774">
    <property type="entry name" value="AlgH-like"/>
</dbReference>
<reference evidence="2" key="1">
    <citation type="submission" date="2021-01" db="EMBL/GenBank/DDBJ databases">
        <authorList>
            <person name="Corre E."/>
            <person name="Pelletier E."/>
            <person name="Niang G."/>
            <person name="Scheremetjew M."/>
            <person name="Finn R."/>
            <person name="Kale V."/>
            <person name="Holt S."/>
            <person name="Cochrane G."/>
            <person name="Meng A."/>
            <person name="Brown T."/>
            <person name="Cohen L."/>
        </authorList>
    </citation>
    <scope>NUCLEOTIDE SEQUENCE</scope>
    <source>
        <strain evidence="2">CCMP125</strain>
    </source>
</reference>